<accession>A0A0D6LWB8</accession>
<name>A0A0D6LWB8_9BILA</name>
<keyword evidence="2" id="KW-1185">Reference proteome</keyword>
<organism evidence="1 2">
    <name type="scientific">Ancylostoma ceylanicum</name>
    <dbReference type="NCBI Taxonomy" id="53326"/>
    <lineage>
        <taxon>Eukaryota</taxon>
        <taxon>Metazoa</taxon>
        <taxon>Ecdysozoa</taxon>
        <taxon>Nematoda</taxon>
        <taxon>Chromadorea</taxon>
        <taxon>Rhabditida</taxon>
        <taxon>Rhabditina</taxon>
        <taxon>Rhabditomorpha</taxon>
        <taxon>Strongyloidea</taxon>
        <taxon>Ancylostomatidae</taxon>
        <taxon>Ancylostomatinae</taxon>
        <taxon>Ancylostoma</taxon>
    </lineage>
</organism>
<dbReference type="EMBL" id="KE124944">
    <property type="protein sequence ID" value="EPB74386.1"/>
    <property type="molecule type" value="Genomic_DNA"/>
</dbReference>
<protein>
    <submittedName>
        <fullName evidence="1">Uncharacterized protein</fullName>
    </submittedName>
</protein>
<proteinExistence type="predicted"/>
<evidence type="ECO:0000313" key="1">
    <source>
        <dbReference type="EMBL" id="EPB74386.1"/>
    </source>
</evidence>
<dbReference type="Proteomes" id="UP000054495">
    <property type="component" value="Unassembled WGS sequence"/>
</dbReference>
<sequence>MNLTRPISVVAGEKPPTVYDVVNTGQPTSGTGQLLRDARPPQSARSVLERGFVAAPRGFDPVQAILAVVAHHLNMQATALVNQLEYRSALTASPLRRPAVRSDRSP</sequence>
<gene>
    <name evidence="1" type="ORF">ANCCEY_06507</name>
</gene>
<dbReference type="AlphaFoldDB" id="A0A0D6LWB8"/>
<evidence type="ECO:0000313" key="2">
    <source>
        <dbReference type="Proteomes" id="UP000054495"/>
    </source>
</evidence>
<reference evidence="1 2" key="1">
    <citation type="submission" date="2013-05" db="EMBL/GenBank/DDBJ databases">
        <title>Draft genome of the parasitic nematode Anyclostoma ceylanicum.</title>
        <authorList>
            <person name="Mitreva M."/>
        </authorList>
    </citation>
    <scope>NUCLEOTIDE SEQUENCE [LARGE SCALE GENOMIC DNA]</scope>
</reference>